<gene>
    <name evidence="7 9" type="primary">tatC</name>
    <name evidence="10" type="ORF">C0Q91_27180</name>
    <name evidence="9" type="ORF">C0Q92_26915</name>
    <name evidence="11" type="ORF">FRZ02_18940</name>
</gene>
<keyword evidence="6 7" id="KW-0472">Membrane</keyword>
<evidence type="ECO:0000256" key="1">
    <source>
        <dbReference type="ARBA" id="ARBA00004141"/>
    </source>
</evidence>
<dbReference type="EMBL" id="VOGX01000034">
    <property type="protein sequence ID" value="TWV22085.1"/>
    <property type="molecule type" value="Genomic_DNA"/>
</dbReference>
<feature type="transmembrane region" description="Helical" evidence="7">
    <location>
        <begin position="31"/>
        <end position="49"/>
    </location>
</feature>
<dbReference type="PRINTS" id="PR01840">
    <property type="entry name" value="TATCFAMILY"/>
</dbReference>
<comment type="subcellular location">
    <subcellularLocation>
        <location evidence="7">Cell membrane</location>
        <topology evidence="7">Multi-pass membrane protein</topology>
    </subcellularLocation>
    <subcellularLocation>
        <location evidence="1">Membrane</location>
        <topology evidence="1">Multi-pass membrane protein</topology>
    </subcellularLocation>
</comment>
<accession>A0A2M9SUR6</accession>
<dbReference type="EMBL" id="PKLL01000026">
    <property type="protein sequence ID" value="RZE17157.1"/>
    <property type="molecule type" value="Genomic_DNA"/>
</dbReference>
<dbReference type="Proteomes" id="UP000318052">
    <property type="component" value="Unassembled WGS sequence"/>
</dbReference>
<accession>A0A126YAR4</accession>
<comment type="function">
    <text evidence="7">Part of the twin-arginine translocation (Tat) system that transports large folded proteins containing a characteristic twin-arginine motif in their signal peptide across membranes. Together with TatB, TatC is part of a receptor directly interacting with Tat signal peptides.</text>
</comment>
<dbReference type="Pfam" id="PF00902">
    <property type="entry name" value="TatC"/>
    <property type="match status" value="1"/>
</dbReference>
<name>A0A126YAR4_9ACTN</name>
<keyword evidence="5 7" id="KW-0811">Translocation</keyword>
<keyword evidence="7" id="KW-1003">Cell membrane</keyword>
<keyword evidence="7" id="KW-0813">Transport</keyword>
<evidence type="ECO:0000313" key="14">
    <source>
        <dbReference type="Proteomes" id="UP000318052"/>
    </source>
</evidence>
<dbReference type="Proteomes" id="UP000292693">
    <property type="component" value="Unassembled WGS sequence"/>
</dbReference>
<dbReference type="EMBL" id="PKLK01000030">
    <property type="protein sequence ID" value="RZE33244.1"/>
    <property type="molecule type" value="Genomic_DNA"/>
</dbReference>
<evidence type="ECO:0000256" key="6">
    <source>
        <dbReference type="ARBA" id="ARBA00023136"/>
    </source>
</evidence>
<reference evidence="11" key="3">
    <citation type="submission" date="2019-07" db="EMBL/GenBank/DDBJ databases">
        <authorList>
            <person name="Pylro V."/>
            <person name="Dias A."/>
            <person name="Andreote F."/>
            <person name="Varani A."/>
            <person name="Andreote C."/>
            <person name="Bernardo E."/>
            <person name="Martins T."/>
        </authorList>
    </citation>
    <scope>NUCLEOTIDE SEQUENCE</scope>
    <source>
        <strain evidence="11">77</strain>
    </source>
</reference>
<proteinExistence type="inferred from homology"/>
<organism evidence="9 13">
    <name type="scientific">Streptomyces albidoflavus</name>
    <dbReference type="NCBI Taxonomy" id="1886"/>
    <lineage>
        <taxon>Bacteria</taxon>
        <taxon>Bacillati</taxon>
        <taxon>Actinomycetota</taxon>
        <taxon>Actinomycetes</taxon>
        <taxon>Kitasatosporales</taxon>
        <taxon>Streptomycetaceae</taxon>
        <taxon>Streptomyces</taxon>
        <taxon>Streptomyces albidoflavus group</taxon>
    </lineage>
</organism>
<evidence type="ECO:0000256" key="2">
    <source>
        <dbReference type="ARBA" id="ARBA00022692"/>
    </source>
</evidence>
<dbReference type="GO" id="GO:0065002">
    <property type="term" value="P:intracellular protein transmembrane transport"/>
    <property type="evidence" value="ECO:0007669"/>
    <property type="project" value="TreeGrafter"/>
</dbReference>
<evidence type="ECO:0000313" key="12">
    <source>
        <dbReference type="Proteomes" id="UP000292095"/>
    </source>
</evidence>
<dbReference type="PANTHER" id="PTHR30371">
    <property type="entry name" value="SEC-INDEPENDENT PROTEIN TRANSLOCASE PROTEIN TATC"/>
    <property type="match status" value="1"/>
</dbReference>
<dbReference type="Proteomes" id="UP000292095">
    <property type="component" value="Unassembled WGS sequence"/>
</dbReference>
<evidence type="ECO:0000256" key="7">
    <source>
        <dbReference type="HAMAP-Rule" id="MF_00902"/>
    </source>
</evidence>
<feature type="transmembrane region" description="Helical" evidence="7">
    <location>
        <begin position="214"/>
        <end position="232"/>
    </location>
</feature>
<feature type="transmembrane region" description="Helical" evidence="7">
    <location>
        <begin position="93"/>
        <end position="118"/>
    </location>
</feature>
<comment type="caution">
    <text evidence="9">The sequence shown here is derived from an EMBL/GenBank/DDBJ whole genome shotgun (WGS) entry which is preliminary data.</text>
</comment>
<reference evidence="14" key="2">
    <citation type="journal article" date="2019" name="Microbiol. Resour. Announc.">
        <title>Draft Genomic Sequences of Streptomyces misionensis and Streptomyces albidoflavus, bacteria applied for phytopathogen biocontrol.</title>
        <authorList>
            <person name="Pylro V."/>
            <person name="Dias A."/>
            <person name="Andreote F."/>
            <person name="Varani A."/>
            <person name="Andreote C."/>
            <person name="Bernardo E."/>
            <person name="Martins T."/>
        </authorList>
    </citation>
    <scope>NUCLEOTIDE SEQUENCE [LARGE SCALE GENOMIC DNA]</scope>
    <source>
        <strain evidence="14">77</strain>
    </source>
</reference>
<dbReference type="GO" id="GO:0043953">
    <property type="term" value="P:protein transport by the Tat complex"/>
    <property type="evidence" value="ECO:0007669"/>
    <property type="project" value="UniProtKB-UniRule"/>
</dbReference>
<dbReference type="KEGG" id="salb:XNR_5195"/>
<keyword evidence="14" id="KW-1185">Reference proteome</keyword>
<evidence type="ECO:0000256" key="8">
    <source>
        <dbReference type="SAM" id="MobiDB-lite"/>
    </source>
</evidence>
<dbReference type="InterPro" id="IPR002033">
    <property type="entry name" value="TatC"/>
</dbReference>
<dbReference type="GeneID" id="97271014"/>
<feature type="transmembrane region" description="Helical" evidence="7">
    <location>
        <begin position="179"/>
        <end position="202"/>
    </location>
</feature>
<keyword evidence="4 7" id="KW-1133">Transmembrane helix</keyword>
<dbReference type="AlphaFoldDB" id="A0A126YAR4"/>
<reference evidence="12 13" key="1">
    <citation type="submission" date="2017-12" db="EMBL/GenBank/DDBJ databases">
        <title>Population genomics insights into the ecological differentiation and adaptive evolution in streptomycetes.</title>
        <authorList>
            <person name="Li Y."/>
            <person name="Huang Y."/>
        </authorList>
    </citation>
    <scope>NUCLEOTIDE SEQUENCE [LARGE SCALE GENOMIC DNA]</scope>
    <source>
        <strain evidence="10 12">FXJ.2339</strain>
        <strain evidence="9 13">NBRC 100770</strain>
    </source>
</reference>
<keyword evidence="2 7" id="KW-0812">Transmembrane</keyword>
<comment type="similarity">
    <text evidence="7">Belongs to the TatC family.</text>
</comment>
<protein>
    <recommendedName>
        <fullName evidence="7">Sec-independent protein translocase protein TatC</fullName>
    </recommendedName>
</protein>
<evidence type="ECO:0000256" key="5">
    <source>
        <dbReference type="ARBA" id="ARBA00023010"/>
    </source>
</evidence>
<dbReference type="PANTHER" id="PTHR30371:SF0">
    <property type="entry name" value="SEC-INDEPENDENT PROTEIN TRANSLOCASE PROTEIN TATC, CHLOROPLASTIC-RELATED"/>
    <property type="match status" value="1"/>
</dbReference>
<feature type="compositionally biased region" description="Basic and acidic residues" evidence="8">
    <location>
        <begin position="307"/>
        <end position="318"/>
    </location>
</feature>
<evidence type="ECO:0000313" key="9">
    <source>
        <dbReference type="EMBL" id="RZE17157.1"/>
    </source>
</evidence>
<sequence>MLGSARKPKQEKDTEGRMPLAEHLRELRNRLLKSVLAIIVITIAAAFFYTELIELLLRPVQESVGCLDGSPTQDNGNPCADMTFNGLVAPFTIALKVSLVAGVVLASPFWLFQLWAFLAPGLHSNEKKYALSFVGIGVPLFVGGAFLAYTVLPQTATILLDFTPENVLNLLPVDDYLDLVMRMVIVFGLAFELPLVLVLLNITGVLSAKRLGSWWRGMVLGITIFAAVATPTGDPGSMLMLAAPICLLYFLALGICVLNDRRRARGNPDAELDDDEASEIDLTPEPVDAIEPVGAPPVLPEQTNRGELGRGDGRKELGGYDDAT</sequence>
<evidence type="ECO:0000256" key="3">
    <source>
        <dbReference type="ARBA" id="ARBA00022927"/>
    </source>
</evidence>
<evidence type="ECO:0000313" key="10">
    <source>
        <dbReference type="EMBL" id="RZE33244.1"/>
    </source>
</evidence>
<keyword evidence="3 7" id="KW-0653">Protein transport</keyword>
<dbReference type="GeneID" id="300117965"/>
<feature type="transmembrane region" description="Helical" evidence="7">
    <location>
        <begin position="130"/>
        <end position="152"/>
    </location>
</feature>
<evidence type="ECO:0000313" key="13">
    <source>
        <dbReference type="Proteomes" id="UP000292693"/>
    </source>
</evidence>
<dbReference type="GO" id="GO:0009977">
    <property type="term" value="F:proton motive force dependent protein transmembrane transporter activity"/>
    <property type="evidence" value="ECO:0007669"/>
    <property type="project" value="TreeGrafter"/>
</dbReference>
<accession>A0A0X3X9Q6</accession>
<evidence type="ECO:0000313" key="11">
    <source>
        <dbReference type="EMBL" id="TWV22085.1"/>
    </source>
</evidence>
<comment type="subunit">
    <text evidence="7">The Tat system comprises two distinct complexes: a TatABC complex, containing multiple copies of TatA, TatB and TatC subunits, and a separate TatA complex, containing only TatA subunits. Substrates initially bind to the TatABC complex, which probably triggers association of the separate TatA complex to form the active translocon.</text>
</comment>
<dbReference type="NCBIfam" id="TIGR00945">
    <property type="entry name" value="tatC"/>
    <property type="match status" value="1"/>
</dbReference>
<dbReference type="RefSeq" id="WP_008408819.1">
    <property type="nucleotide sequence ID" value="NC_020990.1"/>
</dbReference>
<feature type="region of interest" description="Disordered" evidence="8">
    <location>
        <begin position="267"/>
        <end position="324"/>
    </location>
</feature>
<dbReference type="GO" id="GO:0033281">
    <property type="term" value="C:TAT protein transport complex"/>
    <property type="evidence" value="ECO:0007669"/>
    <property type="project" value="UniProtKB-UniRule"/>
</dbReference>
<feature type="transmembrane region" description="Helical" evidence="7">
    <location>
        <begin position="238"/>
        <end position="258"/>
    </location>
</feature>
<evidence type="ECO:0000256" key="4">
    <source>
        <dbReference type="ARBA" id="ARBA00022989"/>
    </source>
</evidence>
<feature type="compositionally biased region" description="Acidic residues" evidence="8">
    <location>
        <begin position="270"/>
        <end position="279"/>
    </location>
</feature>
<dbReference type="HAMAP" id="MF_00902">
    <property type="entry name" value="TatC"/>
    <property type="match status" value="1"/>
</dbReference>